<reference evidence="6 7" key="1">
    <citation type="submission" date="2019-05" db="EMBL/GenBank/DDBJ databases">
        <authorList>
            <person name="Qu J.-H."/>
        </authorList>
    </citation>
    <scope>NUCLEOTIDE SEQUENCE [LARGE SCALE GENOMIC DNA]</scope>
    <source>
        <strain evidence="6 7">NS28</strain>
    </source>
</reference>
<keyword evidence="1" id="KW-0805">Transcription regulation</keyword>
<feature type="domain" description="HTH tetR-type" evidence="5">
    <location>
        <begin position="7"/>
        <end position="67"/>
    </location>
</feature>
<evidence type="ECO:0000256" key="3">
    <source>
        <dbReference type="ARBA" id="ARBA00023163"/>
    </source>
</evidence>
<dbReference type="GO" id="GO:0003700">
    <property type="term" value="F:DNA-binding transcription factor activity"/>
    <property type="evidence" value="ECO:0007669"/>
    <property type="project" value="TreeGrafter"/>
</dbReference>
<dbReference type="EMBL" id="VBSN01000052">
    <property type="protein sequence ID" value="KAA6438019.1"/>
    <property type="molecule type" value="Genomic_DNA"/>
</dbReference>
<accession>A0A5M8QPL5</accession>
<dbReference type="InterPro" id="IPR009057">
    <property type="entry name" value="Homeodomain-like_sf"/>
</dbReference>
<name>A0A5M8QPL5_9BACT</name>
<dbReference type="OrthoDB" id="881297at2"/>
<sequence>MILSTKPSTSERIVTAAMSLFLRYGYSRVTVDDIVRELVMSKKTIYNHFPNKSAILLSCIDSFVKTFRKQADVILGNAKLPLRERLNLYLRHIGLSFTNISQEFMQDIKRSEPEAWERLCSYRRDVLMHHLGGMMDEGVRIGYIRDDASRYLAILAYIGALEQLDDPDFVAQFPASFAQTVPGNAQDRADQLIKLLLHGLLTPAFWNDHAAVRSLI</sequence>
<protein>
    <submittedName>
        <fullName evidence="6">TetR/AcrR family transcriptional regulator</fullName>
    </submittedName>
</protein>
<dbReference type="PRINTS" id="PR00455">
    <property type="entry name" value="HTHTETR"/>
</dbReference>
<evidence type="ECO:0000256" key="4">
    <source>
        <dbReference type="PROSITE-ProRule" id="PRU00335"/>
    </source>
</evidence>
<dbReference type="AlphaFoldDB" id="A0A5M8QPL5"/>
<keyword evidence="7" id="KW-1185">Reference proteome</keyword>
<proteinExistence type="predicted"/>
<evidence type="ECO:0000256" key="1">
    <source>
        <dbReference type="ARBA" id="ARBA00023015"/>
    </source>
</evidence>
<evidence type="ECO:0000256" key="2">
    <source>
        <dbReference type="ARBA" id="ARBA00023125"/>
    </source>
</evidence>
<keyword evidence="3" id="KW-0804">Transcription</keyword>
<dbReference type="Proteomes" id="UP000323994">
    <property type="component" value="Unassembled WGS sequence"/>
</dbReference>
<dbReference type="Gene3D" id="1.10.357.10">
    <property type="entry name" value="Tetracycline Repressor, domain 2"/>
    <property type="match status" value="1"/>
</dbReference>
<dbReference type="InterPro" id="IPR050109">
    <property type="entry name" value="HTH-type_TetR-like_transc_reg"/>
</dbReference>
<dbReference type="Gene3D" id="1.10.10.60">
    <property type="entry name" value="Homeodomain-like"/>
    <property type="match status" value="1"/>
</dbReference>
<keyword evidence="2 4" id="KW-0238">DNA-binding</keyword>
<dbReference type="PROSITE" id="PS50977">
    <property type="entry name" value="HTH_TETR_2"/>
    <property type="match status" value="1"/>
</dbReference>
<evidence type="ECO:0000313" key="7">
    <source>
        <dbReference type="Proteomes" id="UP000323994"/>
    </source>
</evidence>
<feature type="DNA-binding region" description="H-T-H motif" evidence="4">
    <location>
        <begin position="30"/>
        <end position="49"/>
    </location>
</feature>
<dbReference type="InterPro" id="IPR001647">
    <property type="entry name" value="HTH_TetR"/>
</dbReference>
<dbReference type="PANTHER" id="PTHR30055">
    <property type="entry name" value="HTH-TYPE TRANSCRIPTIONAL REGULATOR RUTR"/>
    <property type="match status" value="1"/>
</dbReference>
<dbReference type="SUPFAM" id="SSF46689">
    <property type="entry name" value="Homeodomain-like"/>
    <property type="match status" value="1"/>
</dbReference>
<dbReference type="PANTHER" id="PTHR30055:SF234">
    <property type="entry name" value="HTH-TYPE TRANSCRIPTIONAL REGULATOR BETI"/>
    <property type="match status" value="1"/>
</dbReference>
<dbReference type="GO" id="GO:0000976">
    <property type="term" value="F:transcription cis-regulatory region binding"/>
    <property type="evidence" value="ECO:0007669"/>
    <property type="project" value="TreeGrafter"/>
</dbReference>
<evidence type="ECO:0000313" key="6">
    <source>
        <dbReference type="EMBL" id="KAA6438019.1"/>
    </source>
</evidence>
<organism evidence="6 7">
    <name type="scientific">Dyadobacter flavalbus</name>
    <dbReference type="NCBI Taxonomy" id="2579942"/>
    <lineage>
        <taxon>Bacteria</taxon>
        <taxon>Pseudomonadati</taxon>
        <taxon>Bacteroidota</taxon>
        <taxon>Cytophagia</taxon>
        <taxon>Cytophagales</taxon>
        <taxon>Spirosomataceae</taxon>
        <taxon>Dyadobacter</taxon>
    </lineage>
</organism>
<comment type="caution">
    <text evidence="6">The sequence shown here is derived from an EMBL/GenBank/DDBJ whole genome shotgun (WGS) entry which is preliminary data.</text>
</comment>
<dbReference type="Pfam" id="PF00440">
    <property type="entry name" value="TetR_N"/>
    <property type="match status" value="1"/>
</dbReference>
<evidence type="ECO:0000259" key="5">
    <source>
        <dbReference type="PROSITE" id="PS50977"/>
    </source>
</evidence>
<gene>
    <name evidence="6" type="ORF">FEM33_18860</name>
</gene>